<keyword evidence="5 10" id="KW-0862">Zinc</keyword>
<evidence type="ECO:0000256" key="3">
    <source>
        <dbReference type="ARBA" id="ARBA00022723"/>
    </source>
</evidence>
<comment type="cofactor">
    <cofactor evidence="10">
        <name>Zn(2+)</name>
        <dbReference type="ChEBI" id="CHEBI:29105"/>
    </cofactor>
    <text evidence="10">Binds 1 zinc ion per subunit.</text>
</comment>
<dbReference type="Pfam" id="PF06508">
    <property type="entry name" value="QueC"/>
    <property type="match status" value="1"/>
</dbReference>
<dbReference type="PANTHER" id="PTHR42914">
    <property type="entry name" value="7-CYANO-7-DEAZAGUANINE SYNTHASE"/>
    <property type="match status" value="1"/>
</dbReference>
<accession>A0A6A8M5Q4</accession>
<dbReference type="SUPFAM" id="SSF52402">
    <property type="entry name" value="Adenine nucleotide alpha hydrolases-like"/>
    <property type="match status" value="1"/>
</dbReference>
<dbReference type="HAMAP" id="MF_01633">
    <property type="entry name" value="QueC"/>
    <property type="match status" value="1"/>
</dbReference>
<sequence length="237" mass="25831">MSDFKDKALVLSSGGVDSTTCVAMAVERFGSENVSTVSVYYGQKHSKELACAKAVADYYHVKHYEMDLSPVMAYSDCSLLEHSDKEIEHSSYAEQLEEKGGQGIVDTYVPFRNGLMMSSAAALAMSLYPEDKVHIYLGAHADDAAGNAYPDCSRDFTDTMGRAIELGTGGHVVVEAPLVKWNKAGVVKEGLRFNAPYELTWSCYEGGSKACGKCATCIDRLEAFRANGVEDPIEYQE</sequence>
<evidence type="ECO:0000256" key="5">
    <source>
        <dbReference type="ARBA" id="ARBA00022833"/>
    </source>
</evidence>
<dbReference type="InterPro" id="IPR014729">
    <property type="entry name" value="Rossmann-like_a/b/a_fold"/>
</dbReference>
<evidence type="ECO:0000256" key="9">
    <source>
        <dbReference type="ARBA" id="ARBA00047890"/>
    </source>
</evidence>
<dbReference type="UniPathway" id="UPA00391"/>
<evidence type="ECO:0000256" key="7">
    <source>
        <dbReference type="ARBA" id="ARBA00037993"/>
    </source>
</evidence>
<keyword evidence="3 10" id="KW-0479">Metal-binding</keyword>
<evidence type="ECO:0000256" key="4">
    <source>
        <dbReference type="ARBA" id="ARBA00022741"/>
    </source>
</evidence>
<dbReference type="GO" id="GO:0005524">
    <property type="term" value="F:ATP binding"/>
    <property type="evidence" value="ECO:0007669"/>
    <property type="project" value="UniProtKB-UniRule"/>
</dbReference>
<comment type="caution">
    <text evidence="11">The sequence shown here is derived from an EMBL/GenBank/DDBJ whole genome shotgun (WGS) entry which is preliminary data.</text>
</comment>
<dbReference type="PIRSF" id="PIRSF006293">
    <property type="entry name" value="ExsB"/>
    <property type="match status" value="1"/>
</dbReference>
<dbReference type="CDD" id="cd01995">
    <property type="entry name" value="QueC-like"/>
    <property type="match status" value="1"/>
</dbReference>
<dbReference type="GO" id="GO:0008616">
    <property type="term" value="P:tRNA queuosine(34) biosynthetic process"/>
    <property type="evidence" value="ECO:0007669"/>
    <property type="project" value="UniProtKB-UniRule"/>
</dbReference>
<dbReference type="Gene3D" id="3.40.50.620">
    <property type="entry name" value="HUPs"/>
    <property type="match status" value="1"/>
</dbReference>
<dbReference type="PANTHER" id="PTHR42914:SF1">
    <property type="entry name" value="7-CYANO-7-DEAZAGUANINE SYNTHASE"/>
    <property type="match status" value="1"/>
</dbReference>
<comment type="similarity">
    <text evidence="7 10">Belongs to the QueC family.</text>
</comment>
<comment type="subunit">
    <text evidence="10">Homodimer.</text>
</comment>
<dbReference type="GO" id="GO:0008270">
    <property type="term" value="F:zinc ion binding"/>
    <property type="evidence" value="ECO:0007669"/>
    <property type="project" value="UniProtKB-UniRule"/>
</dbReference>
<evidence type="ECO:0000256" key="6">
    <source>
        <dbReference type="ARBA" id="ARBA00022840"/>
    </source>
</evidence>
<evidence type="ECO:0000313" key="11">
    <source>
        <dbReference type="EMBL" id="MST68665.1"/>
    </source>
</evidence>
<dbReference type="RefSeq" id="WP_154572146.1">
    <property type="nucleotide sequence ID" value="NZ_VUNB01000003.1"/>
</dbReference>
<comment type="pathway">
    <text evidence="1 10">Purine metabolism; 7-cyano-7-deazaguanine biosynthesis.</text>
</comment>
<comment type="function">
    <text evidence="10">Catalyzes the ATP-dependent conversion of 7-carboxy-7-deazaguanine (CDG) to 7-cyano-7-deazaguanine (preQ(0)).</text>
</comment>
<keyword evidence="6 10" id="KW-0067">ATP-binding</keyword>
<feature type="binding site" evidence="10">
    <location>
        <position position="211"/>
    </location>
    <ligand>
        <name>Zn(2+)</name>
        <dbReference type="ChEBI" id="CHEBI:29105"/>
    </ligand>
</feature>
<organism evidence="11">
    <name type="scientific">Baileyella intestinalis</name>
    <dbReference type="NCBI Taxonomy" id="2606709"/>
    <lineage>
        <taxon>Bacteria</taxon>
        <taxon>Bacillati</taxon>
        <taxon>Bacillota</taxon>
        <taxon>Clostridia</taxon>
        <taxon>Peptostreptococcales</taxon>
        <taxon>Anaerovoracaceae</taxon>
        <taxon>Baileyella</taxon>
    </lineage>
</organism>
<gene>
    <name evidence="10 11" type="primary">queC</name>
    <name evidence="11" type="ORF">FYJ66_03550</name>
</gene>
<proteinExistence type="inferred from homology"/>
<reference evidence="11" key="1">
    <citation type="submission" date="2019-09" db="EMBL/GenBank/DDBJ databases">
        <title>In-depth cultivation of the pig gut microbiome towards novel bacterial diversity and tailored functional studies.</title>
        <authorList>
            <person name="Wylensek D."/>
            <person name="Hitch T.C.A."/>
            <person name="Clavel T."/>
        </authorList>
    </citation>
    <scope>NUCLEOTIDE SEQUENCE</scope>
    <source>
        <strain evidence="11">RF-744-FAT-WT-3</strain>
    </source>
</reference>
<name>A0A6A8M5Q4_9FIRM</name>
<feature type="binding site" evidence="10">
    <location>
        <position position="214"/>
    </location>
    <ligand>
        <name>Zn(2+)</name>
        <dbReference type="ChEBI" id="CHEBI:29105"/>
    </ligand>
</feature>
<dbReference type="EC" id="6.3.4.20" evidence="8 10"/>
<evidence type="ECO:0000256" key="2">
    <source>
        <dbReference type="ARBA" id="ARBA00022598"/>
    </source>
</evidence>
<keyword evidence="4 10" id="KW-0547">Nucleotide-binding</keyword>
<dbReference type="EMBL" id="VUNB01000003">
    <property type="protein sequence ID" value="MST68665.1"/>
    <property type="molecule type" value="Genomic_DNA"/>
</dbReference>
<dbReference type="AlphaFoldDB" id="A0A6A8M5Q4"/>
<evidence type="ECO:0000256" key="1">
    <source>
        <dbReference type="ARBA" id="ARBA00005061"/>
    </source>
</evidence>
<evidence type="ECO:0000256" key="8">
    <source>
        <dbReference type="ARBA" id="ARBA00039149"/>
    </source>
</evidence>
<keyword evidence="2 10" id="KW-0436">Ligase</keyword>
<feature type="binding site" evidence="10">
    <location>
        <position position="217"/>
    </location>
    <ligand>
        <name>Zn(2+)</name>
        <dbReference type="ChEBI" id="CHEBI:29105"/>
    </ligand>
</feature>
<evidence type="ECO:0000256" key="10">
    <source>
        <dbReference type="HAMAP-Rule" id="MF_01633"/>
    </source>
</evidence>
<comment type="catalytic activity">
    <reaction evidence="9 10">
        <text>7-carboxy-7-carbaguanine + NH4(+) + 2 ATP = 7-cyano-7-carbaguanine + 2 AMP + 2 diphosphate + 2 H(+)</text>
        <dbReference type="Rhea" id="RHEA:27982"/>
        <dbReference type="ChEBI" id="CHEBI:15378"/>
        <dbReference type="ChEBI" id="CHEBI:28938"/>
        <dbReference type="ChEBI" id="CHEBI:30616"/>
        <dbReference type="ChEBI" id="CHEBI:33019"/>
        <dbReference type="ChEBI" id="CHEBI:45075"/>
        <dbReference type="ChEBI" id="CHEBI:61036"/>
        <dbReference type="ChEBI" id="CHEBI:456215"/>
        <dbReference type="EC" id="6.3.4.20"/>
    </reaction>
</comment>
<protein>
    <recommendedName>
        <fullName evidence="8 10">7-cyano-7-deazaguanine synthase</fullName>
        <ecNumber evidence="8 10">6.3.4.20</ecNumber>
    </recommendedName>
    <alternativeName>
        <fullName evidence="10">7-cyano-7-carbaguanine synthase</fullName>
    </alternativeName>
    <alternativeName>
        <fullName evidence="10">PreQ(0) synthase</fullName>
    </alternativeName>
    <alternativeName>
        <fullName evidence="10">Queuosine biosynthesis protein QueC</fullName>
    </alternativeName>
</protein>
<feature type="binding site" evidence="10">
    <location>
        <begin position="12"/>
        <end position="22"/>
    </location>
    <ligand>
        <name>ATP</name>
        <dbReference type="ChEBI" id="CHEBI:30616"/>
    </ligand>
</feature>
<keyword evidence="10" id="KW-0671">Queuosine biosynthesis</keyword>
<dbReference type="GO" id="GO:0016879">
    <property type="term" value="F:ligase activity, forming carbon-nitrogen bonds"/>
    <property type="evidence" value="ECO:0007669"/>
    <property type="project" value="UniProtKB-UniRule"/>
</dbReference>
<dbReference type="InterPro" id="IPR018317">
    <property type="entry name" value="QueC"/>
</dbReference>
<feature type="binding site" evidence="10">
    <location>
        <position position="203"/>
    </location>
    <ligand>
        <name>Zn(2+)</name>
        <dbReference type="ChEBI" id="CHEBI:29105"/>
    </ligand>
</feature>
<dbReference type="NCBIfam" id="TIGR00364">
    <property type="entry name" value="7-cyano-7-deazaguanine synthase QueC"/>
    <property type="match status" value="1"/>
</dbReference>